<keyword evidence="2" id="KW-1185">Reference proteome</keyword>
<dbReference type="VEuPathDB" id="VectorBase:GPAI017222"/>
<organism evidence="1 2">
    <name type="scientific">Glossina pallidipes</name>
    <name type="common">Tsetse fly</name>
    <dbReference type="NCBI Taxonomy" id="7398"/>
    <lineage>
        <taxon>Eukaryota</taxon>
        <taxon>Metazoa</taxon>
        <taxon>Ecdysozoa</taxon>
        <taxon>Arthropoda</taxon>
        <taxon>Hexapoda</taxon>
        <taxon>Insecta</taxon>
        <taxon>Pterygota</taxon>
        <taxon>Neoptera</taxon>
        <taxon>Endopterygota</taxon>
        <taxon>Diptera</taxon>
        <taxon>Brachycera</taxon>
        <taxon>Muscomorpha</taxon>
        <taxon>Hippoboscoidea</taxon>
        <taxon>Glossinidae</taxon>
        <taxon>Glossina</taxon>
    </lineage>
</organism>
<sequence>MYQEMFTIFKYLYSLTTQSGQYMNVTDNCSALLSLNLIHMILRASLVSSMCSDIESFYGTKFIPPKTIRCYNHESAQMSTIELVQSVDNGGNLQQSNTNIFGDNFADVC</sequence>
<dbReference type="EnsemblMetazoa" id="GPAI017222-RA">
    <property type="protein sequence ID" value="GPAI017222-PA"/>
    <property type="gene ID" value="GPAI017222"/>
</dbReference>
<reference evidence="2" key="1">
    <citation type="submission" date="2014-03" db="EMBL/GenBank/DDBJ databases">
        <authorList>
            <person name="Aksoy S."/>
            <person name="Warren W."/>
            <person name="Wilson R.K."/>
        </authorList>
    </citation>
    <scope>NUCLEOTIDE SEQUENCE [LARGE SCALE GENOMIC DNA]</scope>
    <source>
        <strain evidence="2">IAEA</strain>
    </source>
</reference>
<evidence type="ECO:0000313" key="2">
    <source>
        <dbReference type="Proteomes" id="UP000092445"/>
    </source>
</evidence>
<evidence type="ECO:0000313" key="1">
    <source>
        <dbReference type="EnsemblMetazoa" id="GPAI017222-PA"/>
    </source>
</evidence>
<dbReference type="AlphaFoldDB" id="A0A1A9ZJZ1"/>
<proteinExistence type="predicted"/>
<accession>A0A1A9ZJZ1</accession>
<dbReference type="Proteomes" id="UP000092445">
    <property type="component" value="Unassembled WGS sequence"/>
</dbReference>
<reference evidence="1" key="2">
    <citation type="submission" date="2020-05" db="UniProtKB">
        <authorList>
            <consortium name="EnsemblMetazoa"/>
        </authorList>
    </citation>
    <scope>IDENTIFICATION</scope>
    <source>
        <strain evidence="1">IAEA</strain>
    </source>
</reference>
<protein>
    <submittedName>
        <fullName evidence="1">Uncharacterized protein</fullName>
    </submittedName>
</protein>
<name>A0A1A9ZJZ1_GLOPL</name>